<reference evidence="2" key="2">
    <citation type="submission" date="2021-09" db="EMBL/GenBank/DDBJ databases">
        <authorList>
            <person name="Jia N."/>
            <person name="Wang J."/>
            <person name="Shi W."/>
            <person name="Du L."/>
            <person name="Sun Y."/>
            <person name="Zhan W."/>
            <person name="Jiang J."/>
            <person name="Wang Q."/>
            <person name="Zhang B."/>
            <person name="Ji P."/>
            <person name="Sakyi L.B."/>
            <person name="Cui X."/>
            <person name="Yuan T."/>
            <person name="Jiang B."/>
            <person name="Yang W."/>
            <person name="Lam T.T.-Y."/>
            <person name="Chang Q."/>
            <person name="Ding S."/>
            <person name="Wang X."/>
            <person name="Zhu J."/>
            <person name="Ruan X."/>
            <person name="Zhao L."/>
            <person name="Wei J."/>
            <person name="Que T."/>
            <person name="Du C."/>
            <person name="Cheng J."/>
            <person name="Dai P."/>
            <person name="Han X."/>
            <person name="Huang E."/>
            <person name="Gao Y."/>
            <person name="Liu J."/>
            <person name="Shao H."/>
            <person name="Ye R."/>
            <person name="Li L."/>
            <person name="Wei W."/>
            <person name="Wang X."/>
            <person name="Wang C."/>
            <person name="Huo Q."/>
            <person name="Li W."/>
            <person name="Guo W."/>
            <person name="Chen H."/>
            <person name="Chen S."/>
            <person name="Zhou L."/>
            <person name="Zhou L."/>
            <person name="Ni X."/>
            <person name="Tian J."/>
            <person name="Zhou Y."/>
            <person name="Sheng Y."/>
            <person name="Liu T."/>
            <person name="Pan Y."/>
            <person name="Xia L."/>
            <person name="Li J."/>
            <person name="Zhao F."/>
            <person name="Cao W."/>
        </authorList>
    </citation>
    <scope>NUCLEOTIDE SEQUENCE</scope>
    <source>
        <strain evidence="2">Rmic-2018</strain>
        <tissue evidence="2">Larvae</tissue>
    </source>
</reference>
<evidence type="ECO:0000313" key="3">
    <source>
        <dbReference type="Proteomes" id="UP000821866"/>
    </source>
</evidence>
<feature type="compositionally biased region" description="Basic residues" evidence="1">
    <location>
        <begin position="54"/>
        <end position="64"/>
    </location>
</feature>
<organism evidence="2 3">
    <name type="scientific">Rhipicephalus microplus</name>
    <name type="common">Cattle tick</name>
    <name type="synonym">Boophilus microplus</name>
    <dbReference type="NCBI Taxonomy" id="6941"/>
    <lineage>
        <taxon>Eukaryota</taxon>
        <taxon>Metazoa</taxon>
        <taxon>Ecdysozoa</taxon>
        <taxon>Arthropoda</taxon>
        <taxon>Chelicerata</taxon>
        <taxon>Arachnida</taxon>
        <taxon>Acari</taxon>
        <taxon>Parasitiformes</taxon>
        <taxon>Ixodida</taxon>
        <taxon>Ixodoidea</taxon>
        <taxon>Ixodidae</taxon>
        <taxon>Rhipicephalinae</taxon>
        <taxon>Rhipicephalus</taxon>
        <taxon>Boophilus</taxon>
    </lineage>
</organism>
<keyword evidence="3" id="KW-1185">Reference proteome</keyword>
<feature type="region of interest" description="Disordered" evidence="1">
    <location>
        <begin position="185"/>
        <end position="215"/>
    </location>
</feature>
<dbReference type="Proteomes" id="UP000821866">
    <property type="component" value="Chromosome 6"/>
</dbReference>
<dbReference type="VEuPathDB" id="VectorBase:LOC119172089"/>
<comment type="caution">
    <text evidence="2">The sequence shown here is derived from an EMBL/GenBank/DDBJ whole genome shotgun (WGS) entry which is preliminary data.</text>
</comment>
<feature type="compositionally biased region" description="Basic residues" evidence="1">
    <location>
        <begin position="1"/>
        <end position="16"/>
    </location>
</feature>
<evidence type="ECO:0000313" key="2">
    <source>
        <dbReference type="EMBL" id="KAH8024226.1"/>
    </source>
</evidence>
<reference evidence="2" key="1">
    <citation type="journal article" date="2020" name="Cell">
        <title>Large-Scale Comparative Analyses of Tick Genomes Elucidate Their Genetic Diversity and Vector Capacities.</title>
        <authorList>
            <consortium name="Tick Genome and Microbiome Consortium (TIGMIC)"/>
            <person name="Jia N."/>
            <person name="Wang J."/>
            <person name="Shi W."/>
            <person name="Du L."/>
            <person name="Sun Y."/>
            <person name="Zhan W."/>
            <person name="Jiang J.F."/>
            <person name="Wang Q."/>
            <person name="Zhang B."/>
            <person name="Ji P."/>
            <person name="Bell-Sakyi L."/>
            <person name="Cui X.M."/>
            <person name="Yuan T.T."/>
            <person name="Jiang B.G."/>
            <person name="Yang W.F."/>
            <person name="Lam T.T."/>
            <person name="Chang Q.C."/>
            <person name="Ding S.J."/>
            <person name="Wang X.J."/>
            <person name="Zhu J.G."/>
            <person name="Ruan X.D."/>
            <person name="Zhao L."/>
            <person name="Wei J.T."/>
            <person name="Ye R.Z."/>
            <person name="Que T.C."/>
            <person name="Du C.H."/>
            <person name="Zhou Y.H."/>
            <person name="Cheng J.X."/>
            <person name="Dai P.F."/>
            <person name="Guo W.B."/>
            <person name="Han X.H."/>
            <person name="Huang E.J."/>
            <person name="Li L.F."/>
            <person name="Wei W."/>
            <person name="Gao Y.C."/>
            <person name="Liu J.Z."/>
            <person name="Shao H.Z."/>
            <person name="Wang X."/>
            <person name="Wang C.C."/>
            <person name="Yang T.C."/>
            <person name="Huo Q.B."/>
            <person name="Li W."/>
            <person name="Chen H.Y."/>
            <person name="Chen S.E."/>
            <person name="Zhou L.G."/>
            <person name="Ni X.B."/>
            <person name="Tian J.H."/>
            <person name="Sheng Y."/>
            <person name="Liu T."/>
            <person name="Pan Y.S."/>
            <person name="Xia L.Y."/>
            <person name="Li J."/>
            <person name="Zhao F."/>
            <person name="Cao W.C."/>
        </authorList>
    </citation>
    <scope>NUCLEOTIDE SEQUENCE</scope>
    <source>
        <strain evidence="2">Rmic-2018</strain>
    </source>
</reference>
<feature type="compositionally biased region" description="Basic and acidic residues" evidence="1">
    <location>
        <begin position="195"/>
        <end position="215"/>
    </location>
</feature>
<protein>
    <submittedName>
        <fullName evidence="2">Uncharacterized protein</fullName>
    </submittedName>
</protein>
<feature type="compositionally biased region" description="Basic and acidic residues" evidence="1">
    <location>
        <begin position="33"/>
        <end position="47"/>
    </location>
</feature>
<dbReference type="EMBL" id="JABSTU010000008">
    <property type="protein sequence ID" value="KAH8024226.1"/>
    <property type="molecule type" value="Genomic_DNA"/>
</dbReference>
<gene>
    <name evidence="2" type="ORF">HPB51_022329</name>
</gene>
<proteinExistence type="predicted"/>
<sequence length="215" mass="23711">MPNASHRGKKGRHHHKEKNEEPAPEASAPPKPEPPKEKMDEVEEKTVDAPSAKPPKKSGRRRDKHASAELAAAKENSDQTKENDISAEPSVPPEANDVDKEEDDEAPVTAPARKPSSPSPKKRYRSKDDSGAPTRQSPPKKRRGGKSDKHSRHVPMVVLRDVSEMMGTSKGTSFTVEQSNGVVTSVTQQVTEPQKTFRETGRAKEKKEQRQLPPV</sequence>
<name>A0A9J6DQU9_RHIMP</name>
<feature type="region of interest" description="Disordered" evidence="1">
    <location>
        <begin position="1"/>
        <end position="154"/>
    </location>
</feature>
<dbReference type="AlphaFoldDB" id="A0A9J6DQU9"/>
<accession>A0A9J6DQU9</accession>
<feature type="compositionally biased region" description="Basic and acidic residues" evidence="1">
    <location>
        <begin position="75"/>
        <end position="84"/>
    </location>
</feature>
<feature type="compositionally biased region" description="Basic residues" evidence="1">
    <location>
        <begin position="138"/>
        <end position="153"/>
    </location>
</feature>
<evidence type="ECO:0000256" key="1">
    <source>
        <dbReference type="SAM" id="MobiDB-lite"/>
    </source>
</evidence>
<feature type="compositionally biased region" description="Polar residues" evidence="1">
    <location>
        <begin position="185"/>
        <end position="194"/>
    </location>
</feature>